<proteinExistence type="inferred from homology"/>
<keyword evidence="3 5" id="KW-0067">ATP-binding</keyword>
<evidence type="ECO:0000256" key="4">
    <source>
        <dbReference type="ARBA" id="ARBA00048819"/>
    </source>
</evidence>
<dbReference type="Gene3D" id="3.30.590.20">
    <property type="match status" value="1"/>
</dbReference>
<dbReference type="SUPFAM" id="SSF55931">
    <property type="entry name" value="Glutamine synthetase/guanido kinase"/>
    <property type="match status" value="1"/>
</dbReference>
<dbReference type="PANTHER" id="PTHR36510">
    <property type="entry name" value="GLUTAMATE--CYSTEINE LIGASE 2-RELATED"/>
    <property type="match status" value="1"/>
</dbReference>
<organism evidence="7 8">
    <name type="scientific">Streptomyces graminearus</name>
    <dbReference type="NCBI Taxonomy" id="284030"/>
    <lineage>
        <taxon>Bacteria</taxon>
        <taxon>Bacillati</taxon>
        <taxon>Actinomycetota</taxon>
        <taxon>Actinomycetes</taxon>
        <taxon>Kitasatosporales</taxon>
        <taxon>Streptomycetaceae</taxon>
        <taxon>Streptomyces</taxon>
    </lineage>
</organism>
<keyword evidence="8" id="KW-1185">Reference proteome</keyword>
<evidence type="ECO:0000313" key="8">
    <source>
        <dbReference type="Proteomes" id="UP001501721"/>
    </source>
</evidence>
<dbReference type="InterPro" id="IPR006336">
    <property type="entry name" value="GCS2"/>
</dbReference>
<comment type="function">
    <text evidence="5">ATP-dependent carboxylate-amine ligase which exhibits weak glutamate--cysteine ligase activity.</text>
</comment>
<dbReference type="InterPro" id="IPR014746">
    <property type="entry name" value="Gln_synth/guanido_kin_cat_dom"/>
</dbReference>
<reference evidence="8" key="1">
    <citation type="journal article" date="2019" name="Int. J. Syst. Evol. Microbiol.">
        <title>The Global Catalogue of Microorganisms (GCM) 10K type strain sequencing project: providing services to taxonomists for standard genome sequencing and annotation.</title>
        <authorList>
            <consortium name="The Broad Institute Genomics Platform"/>
            <consortium name="The Broad Institute Genome Sequencing Center for Infectious Disease"/>
            <person name="Wu L."/>
            <person name="Ma J."/>
        </authorList>
    </citation>
    <scope>NUCLEOTIDE SEQUENCE [LARGE SCALE GENOMIC DNA]</scope>
    <source>
        <strain evidence="8">JCM 6923</strain>
    </source>
</reference>
<protein>
    <recommendedName>
        <fullName evidence="5">Putative glutamate--cysteine ligase 2</fullName>
        <ecNumber evidence="5">6.3.2.2</ecNumber>
    </recommendedName>
    <alternativeName>
        <fullName evidence="5">Gamma-glutamylcysteine synthetase 2</fullName>
        <shortName evidence="5">GCS 2</shortName>
        <shortName evidence="5">Gamma-GCS 2</shortName>
    </alternativeName>
</protein>
<feature type="region of interest" description="Disordered" evidence="6">
    <location>
        <begin position="394"/>
        <end position="419"/>
    </location>
</feature>
<evidence type="ECO:0000313" key="7">
    <source>
        <dbReference type="EMBL" id="GAA2493637.1"/>
    </source>
</evidence>
<gene>
    <name evidence="7" type="ORF">GCM10010422_45900</name>
</gene>
<dbReference type="EMBL" id="BAAATL010000023">
    <property type="protein sequence ID" value="GAA2493637.1"/>
    <property type="molecule type" value="Genomic_DNA"/>
</dbReference>
<keyword evidence="1 5" id="KW-0436">Ligase</keyword>
<dbReference type="HAMAP" id="MF_01609">
    <property type="entry name" value="Glu_cys_ligase_2"/>
    <property type="match status" value="1"/>
</dbReference>
<comment type="catalytic activity">
    <reaction evidence="4 5">
        <text>L-cysteine + L-glutamate + ATP = gamma-L-glutamyl-L-cysteine + ADP + phosphate + H(+)</text>
        <dbReference type="Rhea" id="RHEA:13285"/>
        <dbReference type="ChEBI" id="CHEBI:15378"/>
        <dbReference type="ChEBI" id="CHEBI:29985"/>
        <dbReference type="ChEBI" id="CHEBI:30616"/>
        <dbReference type="ChEBI" id="CHEBI:35235"/>
        <dbReference type="ChEBI" id="CHEBI:43474"/>
        <dbReference type="ChEBI" id="CHEBI:58173"/>
        <dbReference type="ChEBI" id="CHEBI:456216"/>
        <dbReference type="EC" id="6.3.2.2"/>
    </reaction>
</comment>
<keyword evidence="2 5" id="KW-0547">Nucleotide-binding</keyword>
<evidence type="ECO:0000256" key="1">
    <source>
        <dbReference type="ARBA" id="ARBA00022598"/>
    </source>
</evidence>
<evidence type="ECO:0000256" key="2">
    <source>
        <dbReference type="ARBA" id="ARBA00022741"/>
    </source>
</evidence>
<comment type="similarity">
    <text evidence="5">Belongs to the glutamate--cysteine ligase type 2 family. YbdK subfamily.</text>
</comment>
<sequence length="419" mass="45145">MGLVGSRGAQLASGGLMGRGGFRARLPAFGRHLGERVTVRIGVEEEFHIVEVETGRLAPRADAVLKGLPEPTFTTELQQAAVETNSGVHETLADLYDDVTGARRRLDAAANAHGLAVVAAGTVPLARAADTRPTPGRRYRRMVDDYRLVADEQLICGTHVHVDVPDRDLAVRVMCEVSPWLHALLALSASSPFWANSDTGYASWRTMVWQRWPTAGPPGCFADAAEYDAVVQGLVRSGVISDVGMIYYDIRPSAHQQTLELRICDACPRAETVVLIAGLFRALVTDARARLAAAEPPTCPGRHEWLRAAAWRAARSGLEGALIDPATRREAPAAQVVRSLLGRVRPALEAAGDWPTVRGLAERALADGSAAHRIRRTAHHDDLLACTDLAIAETRGEERPRPRRTAPARRVASPGQAAA</sequence>
<dbReference type="GO" id="GO:0016874">
    <property type="term" value="F:ligase activity"/>
    <property type="evidence" value="ECO:0007669"/>
    <property type="project" value="UniProtKB-KW"/>
</dbReference>
<name>A0ABP5Z7F1_9ACTN</name>
<evidence type="ECO:0000256" key="6">
    <source>
        <dbReference type="SAM" id="MobiDB-lite"/>
    </source>
</evidence>
<dbReference type="Pfam" id="PF04107">
    <property type="entry name" value="GCS2"/>
    <property type="match status" value="1"/>
</dbReference>
<accession>A0ABP5Z7F1</accession>
<evidence type="ECO:0000256" key="5">
    <source>
        <dbReference type="HAMAP-Rule" id="MF_01609"/>
    </source>
</evidence>
<dbReference type="InterPro" id="IPR011793">
    <property type="entry name" value="YbdK"/>
</dbReference>
<dbReference type="NCBIfam" id="TIGR02050">
    <property type="entry name" value="gshA_cyan_rel"/>
    <property type="match status" value="1"/>
</dbReference>
<dbReference type="PANTHER" id="PTHR36510:SF1">
    <property type="entry name" value="GLUTAMATE--CYSTEINE LIGASE 2-RELATED"/>
    <property type="match status" value="1"/>
</dbReference>
<dbReference type="Proteomes" id="UP001501721">
    <property type="component" value="Unassembled WGS sequence"/>
</dbReference>
<dbReference type="EC" id="6.3.2.2" evidence="5"/>
<dbReference type="InterPro" id="IPR050141">
    <property type="entry name" value="GCL_type2/YbdK_subfam"/>
</dbReference>
<comment type="caution">
    <text evidence="7">The sequence shown here is derived from an EMBL/GenBank/DDBJ whole genome shotgun (WGS) entry which is preliminary data.</text>
</comment>
<dbReference type="NCBIfam" id="NF010041">
    <property type="entry name" value="PRK13517.1-1"/>
    <property type="match status" value="1"/>
</dbReference>
<evidence type="ECO:0000256" key="3">
    <source>
        <dbReference type="ARBA" id="ARBA00022840"/>
    </source>
</evidence>